<keyword evidence="1" id="KW-0805">Transcription regulation</keyword>
<dbReference type="PROSITE" id="PS50995">
    <property type="entry name" value="HTH_MARR_2"/>
    <property type="match status" value="1"/>
</dbReference>
<dbReference type="SUPFAM" id="SSF46785">
    <property type="entry name" value="Winged helix' DNA-binding domain"/>
    <property type="match status" value="1"/>
</dbReference>
<evidence type="ECO:0000259" key="4">
    <source>
        <dbReference type="PROSITE" id="PS50995"/>
    </source>
</evidence>
<dbReference type="PANTHER" id="PTHR42756:SF1">
    <property type="entry name" value="TRANSCRIPTIONAL REPRESSOR OF EMRAB OPERON"/>
    <property type="match status" value="1"/>
</dbReference>
<dbReference type="GO" id="GO:0003700">
    <property type="term" value="F:DNA-binding transcription factor activity"/>
    <property type="evidence" value="ECO:0007669"/>
    <property type="project" value="InterPro"/>
</dbReference>
<dbReference type="Proteomes" id="UP000521032">
    <property type="component" value="Unassembled WGS sequence"/>
</dbReference>
<dbReference type="Gene3D" id="1.10.10.10">
    <property type="entry name" value="Winged helix-like DNA-binding domain superfamily/Winged helix DNA-binding domain"/>
    <property type="match status" value="1"/>
</dbReference>
<name>A0A6V7R9P8_9BACL</name>
<dbReference type="RefSeq" id="WP_186085721.1">
    <property type="nucleotide sequence ID" value="NZ_BMDB01000002.1"/>
</dbReference>
<dbReference type="PRINTS" id="PR00598">
    <property type="entry name" value="HTHMARR"/>
</dbReference>
<evidence type="ECO:0000256" key="2">
    <source>
        <dbReference type="ARBA" id="ARBA00023125"/>
    </source>
</evidence>
<organism evidence="5 6">
    <name type="scientific">Phocicoccus schoeneichii</name>
    <dbReference type="NCBI Taxonomy" id="1812261"/>
    <lineage>
        <taxon>Bacteria</taxon>
        <taxon>Bacillati</taxon>
        <taxon>Bacillota</taxon>
        <taxon>Bacilli</taxon>
        <taxon>Bacillales</taxon>
        <taxon>Salinicoccaceae</taxon>
        <taxon>Phocicoccus</taxon>
    </lineage>
</organism>
<evidence type="ECO:0000313" key="5">
    <source>
        <dbReference type="EMBL" id="CAD2073724.1"/>
    </source>
</evidence>
<keyword evidence="3" id="KW-0804">Transcription</keyword>
<evidence type="ECO:0000256" key="1">
    <source>
        <dbReference type="ARBA" id="ARBA00023015"/>
    </source>
</evidence>
<dbReference type="InterPro" id="IPR000835">
    <property type="entry name" value="HTH_MarR-typ"/>
</dbReference>
<feature type="domain" description="HTH marR-type" evidence="4">
    <location>
        <begin position="8"/>
        <end position="140"/>
    </location>
</feature>
<reference evidence="5 6" key="1">
    <citation type="submission" date="2020-07" db="EMBL/GenBank/DDBJ databases">
        <authorList>
            <person name="Criscuolo A."/>
        </authorList>
    </citation>
    <scope>NUCLEOTIDE SEQUENCE [LARGE SCALE GENOMIC DNA]</scope>
    <source>
        <strain evidence="6">CIP 111030</strain>
    </source>
</reference>
<keyword evidence="6" id="KW-1185">Reference proteome</keyword>
<gene>
    <name evidence="5" type="primary">mhqR_1</name>
    <name evidence="5" type="ORF">JEOSCH030_00543</name>
</gene>
<dbReference type="GO" id="GO:0003677">
    <property type="term" value="F:DNA binding"/>
    <property type="evidence" value="ECO:0007669"/>
    <property type="project" value="UniProtKB-KW"/>
</dbReference>
<proteinExistence type="predicted"/>
<dbReference type="InterPro" id="IPR036388">
    <property type="entry name" value="WH-like_DNA-bd_sf"/>
</dbReference>
<dbReference type="Pfam" id="PF01047">
    <property type="entry name" value="MarR"/>
    <property type="match status" value="1"/>
</dbReference>
<evidence type="ECO:0000256" key="3">
    <source>
        <dbReference type="ARBA" id="ARBA00023163"/>
    </source>
</evidence>
<dbReference type="AlphaFoldDB" id="A0A6V7R9P8"/>
<dbReference type="InterPro" id="IPR036390">
    <property type="entry name" value="WH_DNA-bd_sf"/>
</dbReference>
<dbReference type="PANTHER" id="PTHR42756">
    <property type="entry name" value="TRANSCRIPTIONAL REGULATOR, MARR"/>
    <property type="match status" value="1"/>
</dbReference>
<sequence>MKDRNETSLKAFIALKRTNDAIDIAIRKDIRKYGLSVTEFAVLEVLYTKGPLTIQTIRDRILIASSSTTYVIERLIEKGYVLKEQDTKDRRTYYAGITDEGRKVMEDIFPMHAAMIQSFFDCLEEDELETLKEALKKVSARVSNII</sequence>
<accession>A0A6V7R9P8</accession>
<comment type="caution">
    <text evidence="5">The sequence shown here is derived from an EMBL/GenBank/DDBJ whole genome shotgun (WGS) entry which is preliminary data.</text>
</comment>
<protein>
    <submittedName>
        <fullName evidence="5">HTH-type transcriptional regulator MhqR</fullName>
    </submittedName>
</protein>
<dbReference type="EMBL" id="CAJEWE010000007">
    <property type="protein sequence ID" value="CAD2073724.1"/>
    <property type="molecule type" value="Genomic_DNA"/>
</dbReference>
<dbReference type="SMART" id="SM00347">
    <property type="entry name" value="HTH_MARR"/>
    <property type="match status" value="1"/>
</dbReference>
<keyword evidence="2" id="KW-0238">DNA-binding</keyword>
<evidence type="ECO:0000313" key="6">
    <source>
        <dbReference type="Proteomes" id="UP000521032"/>
    </source>
</evidence>